<dbReference type="InterPro" id="IPR059000">
    <property type="entry name" value="ATPase_P-type_domA"/>
</dbReference>
<dbReference type="InterPro" id="IPR050510">
    <property type="entry name" value="Cation_transp_ATPase_P-type"/>
</dbReference>
<feature type="transmembrane region" description="Helical" evidence="7">
    <location>
        <begin position="669"/>
        <end position="690"/>
    </location>
</feature>
<feature type="domain" description="P-type ATPase A" evidence="8">
    <location>
        <begin position="111"/>
        <end position="223"/>
    </location>
</feature>
<feature type="transmembrane region" description="Helical" evidence="7">
    <location>
        <begin position="696"/>
        <end position="716"/>
    </location>
</feature>
<dbReference type="Gene3D" id="3.40.50.1000">
    <property type="entry name" value="HAD superfamily/HAD-like"/>
    <property type="match status" value="1"/>
</dbReference>
<dbReference type="SUPFAM" id="SSF81653">
    <property type="entry name" value="Calcium ATPase, transduction domain A"/>
    <property type="match status" value="1"/>
</dbReference>
<feature type="transmembrane region" description="Helical" evidence="7">
    <location>
        <begin position="728"/>
        <end position="746"/>
    </location>
</feature>
<evidence type="ECO:0000313" key="10">
    <source>
        <dbReference type="Proteomes" id="UP000306888"/>
    </source>
</evidence>
<keyword evidence="4 7" id="KW-0812">Transmembrane</keyword>
<sequence>MRAYYKNTWINVVKDLGSDVHKGLDEAECNVRREEEGNKLSLPYKKALLNLLLEILKQRYLYVFIIVIGFFLYYNLYPMAIITASLILFILIMKIYHDVFKEKEIEILQNLNTTQVLVLRDGIEKLVEAESLVKGDIVYFRKNSIIAADIRIIDSEDIKVDERGVTGDNFIKEKYSVKMEDDVNSIGEINNMLFRGSIIKSGQGKGVVVEVGNNTQLGKLVKIINNTTEKKDLIIKKLQNKVLNIALCLILVHVNLMLVFPGKFTDKVVLLAQGIFAITTILIPFIMIYYGKFIRKKIYEEDKITINNFSVLELSKNIKILFLEKIGNLSKDELYVNKLYSNDQIYSFNKIDSGDINLRRLIDISVICNNAKSNNDNNWIKGNMYEVAYARYGMEHSIHKGSMDVSNRRKFELHRSSSKDIITTVNKTKRGYRANSRGDLESLLSSCTHILINGIERELTSEDIIKIKLADLNFSKEGLLTEGFAYRSFNYEPSSYENIESNLVFVGIIALENPLFDDAREDIKNILDDGILPVIFTEDNKLQAEVFGRRIGLISNEDQVTSGVELEALSDEELISVVSKARIYCRISPEMKNKIVSLYNSDGYNFVAEGKTLGDLSLVSLAKVGIAKESFSMLLKKIADIHTEESSIKAFFNLRKRYNEVEEGIKRGITFYTLIVLSEIFMLNFQYFFTSGNLEMEYYIALINLIIVTPVILINALYGRGEESNKKLILRALLFIIIPSFAIYFLKESYSLIVLFLLGGMSILDIIINCRVFSKGNFKGLKLLLVTMLGYALSIVAVLFIYKISFTPITLIISAWLLFIFLLGGLIIRKW</sequence>
<dbReference type="Pfam" id="PF13246">
    <property type="entry name" value="Cation_ATPase"/>
    <property type="match status" value="1"/>
</dbReference>
<dbReference type="SUPFAM" id="SSF81660">
    <property type="entry name" value="Metal cation-transporting ATPase, ATP-binding domain N"/>
    <property type="match status" value="1"/>
</dbReference>
<dbReference type="SUPFAM" id="SSF81665">
    <property type="entry name" value="Calcium ATPase, transmembrane domain M"/>
    <property type="match status" value="1"/>
</dbReference>
<evidence type="ECO:0000256" key="3">
    <source>
        <dbReference type="ARBA" id="ARBA00022475"/>
    </source>
</evidence>
<dbReference type="Proteomes" id="UP000306888">
    <property type="component" value="Unassembled WGS sequence"/>
</dbReference>
<dbReference type="RefSeq" id="WP_136003431.1">
    <property type="nucleotide sequence ID" value="NZ_SRYR01000001.1"/>
</dbReference>
<dbReference type="Gene3D" id="2.70.150.10">
    <property type="entry name" value="Calcium-transporting ATPase, cytoplasmic transduction domain A"/>
    <property type="match status" value="1"/>
</dbReference>
<dbReference type="GO" id="GO:0030007">
    <property type="term" value="P:intracellular potassium ion homeostasis"/>
    <property type="evidence" value="ECO:0007669"/>
    <property type="project" value="TreeGrafter"/>
</dbReference>
<keyword evidence="10" id="KW-1185">Reference proteome</keyword>
<feature type="transmembrane region" description="Helical" evidence="7">
    <location>
        <begin position="783"/>
        <end position="802"/>
    </location>
</feature>
<dbReference type="InterPro" id="IPR023298">
    <property type="entry name" value="ATPase_P-typ_TM_dom_sf"/>
</dbReference>
<dbReference type="InterPro" id="IPR036412">
    <property type="entry name" value="HAD-like_sf"/>
</dbReference>
<accession>A0A4S2DLZ9</accession>
<evidence type="ECO:0000259" key="8">
    <source>
        <dbReference type="Pfam" id="PF00122"/>
    </source>
</evidence>
<evidence type="ECO:0000256" key="1">
    <source>
        <dbReference type="ARBA" id="ARBA00004651"/>
    </source>
</evidence>
<evidence type="ECO:0000256" key="2">
    <source>
        <dbReference type="ARBA" id="ARBA00005675"/>
    </source>
</evidence>
<comment type="subcellular location">
    <subcellularLocation>
        <location evidence="1">Cell membrane</location>
        <topology evidence="1">Multi-pass membrane protein</topology>
    </subcellularLocation>
</comment>
<keyword evidence="5 7" id="KW-1133">Transmembrane helix</keyword>
<dbReference type="GO" id="GO:0005886">
    <property type="term" value="C:plasma membrane"/>
    <property type="evidence" value="ECO:0007669"/>
    <property type="project" value="UniProtKB-SubCell"/>
</dbReference>
<evidence type="ECO:0000256" key="7">
    <source>
        <dbReference type="SAM" id="Phobius"/>
    </source>
</evidence>
<evidence type="ECO:0000313" key="9">
    <source>
        <dbReference type="EMBL" id="TGY43299.1"/>
    </source>
</evidence>
<protein>
    <submittedName>
        <fullName evidence="9">Cation-transporting P-type ATPase</fullName>
    </submittedName>
</protein>
<organism evidence="9 10">
    <name type="scientific">Clostridium sartagoforme</name>
    <dbReference type="NCBI Taxonomy" id="84031"/>
    <lineage>
        <taxon>Bacteria</taxon>
        <taxon>Bacillati</taxon>
        <taxon>Bacillota</taxon>
        <taxon>Clostridia</taxon>
        <taxon>Eubacteriales</taxon>
        <taxon>Clostridiaceae</taxon>
        <taxon>Clostridium</taxon>
    </lineage>
</organism>
<dbReference type="GO" id="GO:0036376">
    <property type="term" value="P:sodium ion export across plasma membrane"/>
    <property type="evidence" value="ECO:0007669"/>
    <property type="project" value="TreeGrafter"/>
</dbReference>
<evidence type="ECO:0000256" key="6">
    <source>
        <dbReference type="ARBA" id="ARBA00023136"/>
    </source>
</evidence>
<comment type="similarity">
    <text evidence="2">Belongs to the cation transport ATPase (P-type) (TC 3.A.3) family. Type IIA subfamily.</text>
</comment>
<dbReference type="OrthoDB" id="1937481at2"/>
<dbReference type="AlphaFoldDB" id="A0A4S2DLZ9"/>
<dbReference type="GO" id="GO:1902600">
    <property type="term" value="P:proton transmembrane transport"/>
    <property type="evidence" value="ECO:0007669"/>
    <property type="project" value="TreeGrafter"/>
</dbReference>
<keyword evidence="6 7" id="KW-0472">Membrane</keyword>
<feature type="transmembrane region" description="Helical" evidence="7">
    <location>
        <begin position="268"/>
        <end position="290"/>
    </location>
</feature>
<dbReference type="InterPro" id="IPR008250">
    <property type="entry name" value="ATPase_P-typ_transduc_dom_A_sf"/>
</dbReference>
<reference evidence="9 10" key="1">
    <citation type="submission" date="2019-04" db="EMBL/GenBank/DDBJ databases">
        <title>Microbes associate with the intestines of laboratory mice.</title>
        <authorList>
            <person name="Navarre W."/>
            <person name="Wong E."/>
            <person name="Huang K."/>
            <person name="Tropini C."/>
            <person name="Ng K."/>
            <person name="Yu B."/>
        </authorList>
    </citation>
    <scope>NUCLEOTIDE SEQUENCE [LARGE SCALE GENOMIC DNA]</scope>
    <source>
        <strain evidence="9 10">NM50_B9-20</strain>
    </source>
</reference>
<dbReference type="GO" id="GO:0006883">
    <property type="term" value="P:intracellular sodium ion homeostasis"/>
    <property type="evidence" value="ECO:0007669"/>
    <property type="project" value="TreeGrafter"/>
</dbReference>
<feature type="transmembrane region" description="Helical" evidence="7">
    <location>
        <begin position="808"/>
        <end position="828"/>
    </location>
</feature>
<feature type="transmembrane region" description="Helical" evidence="7">
    <location>
        <begin position="752"/>
        <end position="771"/>
    </location>
</feature>
<dbReference type="SUPFAM" id="SSF56784">
    <property type="entry name" value="HAD-like"/>
    <property type="match status" value="1"/>
</dbReference>
<proteinExistence type="inferred from homology"/>
<dbReference type="GO" id="GO:0000166">
    <property type="term" value="F:nucleotide binding"/>
    <property type="evidence" value="ECO:0007669"/>
    <property type="project" value="InterPro"/>
</dbReference>
<dbReference type="Pfam" id="PF00122">
    <property type="entry name" value="E1-E2_ATPase"/>
    <property type="match status" value="1"/>
</dbReference>
<dbReference type="Gene3D" id="3.40.1110.10">
    <property type="entry name" value="Calcium-transporting ATPase, cytoplasmic domain N"/>
    <property type="match status" value="1"/>
</dbReference>
<gene>
    <name evidence="9" type="ORF">E5347_00370</name>
</gene>
<dbReference type="EMBL" id="SRYR01000001">
    <property type="protein sequence ID" value="TGY43299.1"/>
    <property type="molecule type" value="Genomic_DNA"/>
</dbReference>
<feature type="transmembrane region" description="Helical" evidence="7">
    <location>
        <begin position="60"/>
        <end position="93"/>
    </location>
</feature>
<feature type="transmembrane region" description="Helical" evidence="7">
    <location>
        <begin position="242"/>
        <end position="262"/>
    </location>
</feature>
<dbReference type="InterPro" id="IPR023214">
    <property type="entry name" value="HAD_sf"/>
</dbReference>
<dbReference type="GO" id="GO:0005391">
    <property type="term" value="F:P-type sodium:potassium-exchanging transporter activity"/>
    <property type="evidence" value="ECO:0007669"/>
    <property type="project" value="TreeGrafter"/>
</dbReference>
<evidence type="ECO:0000256" key="4">
    <source>
        <dbReference type="ARBA" id="ARBA00022692"/>
    </source>
</evidence>
<dbReference type="PANTHER" id="PTHR43294:SF21">
    <property type="entry name" value="CATION TRANSPORTING ATPASE"/>
    <property type="match status" value="1"/>
</dbReference>
<dbReference type="InterPro" id="IPR023299">
    <property type="entry name" value="ATPase_P-typ_cyto_dom_N"/>
</dbReference>
<dbReference type="GO" id="GO:1990573">
    <property type="term" value="P:potassium ion import across plasma membrane"/>
    <property type="evidence" value="ECO:0007669"/>
    <property type="project" value="TreeGrafter"/>
</dbReference>
<evidence type="ECO:0000256" key="5">
    <source>
        <dbReference type="ARBA" id="ARBA00022989"/>
    </source>
</evidence>
<comment type="caution">
    <text evidence="9">The sequence shown here is derived from an EMBL/GenBank/DDBJ whole genome shotgun (WGS) entry which is preliminary data.</text>
</comment>
<keyword evidence="3" id="KW-1003">Cell membrane</keyword>
<name>A0A4S2DLZ9_9CLOT</name>
<dbReference type="PANTHER" id="PTHR43294">
    <property type="entry name" value="SODIUM/POTASSIUM-TRANSPORTING ATPASE SUBUNIT ALPHA"/>
    <property type="match status" value="1"/>
</dbReference>